<keyword evidence="1" id="KW-1133">Transmembrane helix</keyword>
<evidence type="ECO:0000256" key="1">
    <source>
        <dbReference type="SAM" id="Phobius"/>
    </source>
</evidence>
<name>A0ABY6Q4T0_9GAMM</name>
<evidence type="ECO:0008006" key="4">
    <source>
        <dbReference type="Google" id="ProtNLM"/>
    </source>
</evidence>
<feature type="transmembrane region" description="Helical" evidence="1">
    <location>
        <begin position="12"/>
        <end position="37"/>
    </location>
</feature>
<keyword evidence="1" id="KW-0472">Membrane</keyword>
<organism evidence="2 3">
    <name type="scientific">Candidatus Paraluminiphilus aquimaris</name>
    <dbReference type="NCBI Taxonomy" id="2518994"/>
    <lineage>
        <taxon>Bacteria</taxon>
        <taxon>Pseudomonadati</taxon>
        <taxon>Pseudomonadota</taxon>
        <taxon>Gammaproteobacteria</taxon>
        <taxon>Cellvibrionales</taxon>
        <taxon>Halieaceae</taxon>
        <taxon>Candidatus Paraluminiphilus</taxon>
    </lineage>
</organism>
<sequence length="355" mass="38541">MKKHGTIASPVKYALGFTLTELMISLTLGLGLVTLMIDTIASISRAGRVSAEAAEATERAYFMIDVLDAWVSQAAPLIDLPWLSMSESEPVNAGLVSKKTRTAGVAWASNASGASAALGKKKAPLDMAQEIETVQATQKEGSPRVVYPILLSDDSIAAVDLCESPTMSIFPLNRWGVAVASPDNLACIPARYRDTSAPALFIERRLRCPKNCSGAGFYALSPTCFWGDETRHYRIIWVEDPSVFSKCFATGDAVRVSRSLVYVRDYSWRVGDGMPAVMLRDLAREPDARWLRSTMLAHNTNDWRIICVSECNALGGGALLAGAIDVHFIATHRDQSIGIHRVLPSADRDGPQKDP</sequence>
<keyword evidence="3" id="KW-1185">Reference proteome</keyword>
<evidence type="ECO:0000313" key="3">
    <source>
        <dbReference type="Proteomes" id="UP001317963"/>
    </source>
</evidence>
<dbReference type="Proteomes" id="UP001317963">
    <property type="component" value="Chromosome"/>
</dbReference>
<evidence type="ECO:0000313" key="2">
    <source>
        <dbReference type="EMBL" id="UZP74277.1"/>
    </source>
</evidence>
<reference evidence="2 3" key="1">
    <citation type="submission" date="2019-02" db="EMBL/GenBank/DDBJ databases">
        <title>Halieaceae_genomes.</title>
        <authorList>
            <person name="Li S.-H."/>
        </authorList>
    </citation>
    <scope>NUCLEOTIDE SEQUENCE [LARGE SCALE GENOMIC DNA]</scope>
    <source>
        <strain evidence="2 3">JH123</strain>
    </source>
</reference>
<dbReference type="EMBL" id="CP036501">
    <property type="protein sequence ID" value="UZP74277.1"/>
    <property type="molecule type" value="Genomic_DNA"/>
</dbReference>
<accession>A0ABY6Q4T0</accession>
<protein>
    <recommendedName>
        <fullName evidence="4">Prepilin-type N-terminal cleavage/methylation domain-containing protein</fullName>
    </recommendedName>
</protein>
<keyword evidence="1" id="KW-0812">Transmembrane</keyword>
<gene>
    <name evidence="2" type="ORF">E0F26_05740</name>
</gene>
<proteinExistence type="predicted"/>
<dbReference type="RefSeq" id="WP_279243089.1">
    <property type="nucleotide sequence ID" value="NZ_CP036501.1"/>
</dbReference>